<dbReference type="STRING" id="1245469.S58_15040"/>
<gene>
    <name evidence="8" type="ORF">S58_15040</name>
</gene>
<evidence type="ECO:0000259" key="7">
    <source>
        <dbReference type="Pfam" id="PF13505"/>
    </source>
</evidence>
<evidence type="ECO:0000313" key="9">
    <source>
        <dbReference type="Proteomes" id="UP000011841"/>
    </source>
</evidence>
<dbReference type="eggNOG" id="COG3637">
    <property type="taxonomic scope" value="Bacteria"/>
</dbReference>
<dbReference type="SUPFAM" id="SSF56925">
    <property type="entry name" value="OMPA-like"/>
    <property type="match status" value="1"/>
</dbReference>
<evidence type="ECO:0000256" key="2">
    <source>
        <dbReference type="ARBA" id="ARBA00022729"/>
    </source>
</evidence>
<feature type="compositionally biased region" description="Pro residues" evidence="6">
    <location>
        <begin position="36"/>
        <end position="54"/>
    </location>
</feature>
<accession>M4Z3S1</accession>
<dbReference type="KEGG" id="aol:S58_15040"/>
<dbReference type="HOGENOM" id="CLU_494938_0_0_5"/>
<comment type="similarity">
    <text evidence="5">Belongs to the Omp25/RopB family.</text>
</comment>
<feature type="compositionally biased region" description="Basic and acidic residues" evidence="6">
    <location>
        <begin position="132"/>
        <end position="161"/>
    </location>
</feature>
<dbReference type="GeneID" id="301815444"/>
<keyword evidence="9" id="KW-1185">Reference proteome</keyword>
<feature type="compositionally biased region" description="Basic and acidic residues" evidence="6">
    <location>
        <begin position="89"/>
        <end position="112"/>
    </location>
</feature>
<evidence type="ECO:0000256" key="6">
    <source>
        <dbReference type="SAM" id="MobiDB-lite"/>
    </source>
</evidence>
<proteinExistence type="inferred from homology"/>
<comment type="subcellular location">
    <subcellularLocation>
        <location evidence="1">Cell outer membrane</location>
    </subcellularLocation>
</comment>
<evidence type="ECO:0000256" key="4">
    <source>
        <dbReference type="ARBA" id="ARBA00023237"/>
    </source>
</evidence>
<dbReference type="GO" id="GO:0009279">
    <property type="term" value="C:cell outer membrane"/>
    <property type="evidence" value="ECO:0007669"/>
    <property type="project" value="UniProtKB-SubCell"/>
</dbReference>
<sequence>MAWSRQQQNWSQVANAGAAPVQPVQQPVGNANNPPVVKPPVVANPPPNPPPPNNPGGNNGGWKPPHKPPQKPPICERTDKGWWQPGKPYHGDKDHDWPNDKPSYNHDHDGGHHWPQVGSKGGDNKSSWPSYKNDKDKDDNYKDVKYGGLFDKHHDDDHDKSGGWSQLHSNGYSDRSAWLHHGQQDDHDKPATGWGAKKDDGYDKPSGFGWSKQPMKSERDSYAWLKPDDRNDDKHGGYGWGGKPHDNDDGKGGYGDKQPDKDHWQQQGGNYHHGGWPHHPDKPWPPKNPPPNNGGGQPNPPPQGNNGNPPPQNQPPAGGNVAPLPVAAVQIPTAISSNGSDVMGGLQLGCDYQMDRFVVGIQAMADLGIINTSSPLGPALTMNTRTSNLYTATVRAGYLVTPEILAYVRGGAAWTRTNVSVVNTTTGQSASVAFNRSGWTVGAGVEWMFARNWSAFAEYDYADFGTATGTLPGAAAITGGPNVVSQKTQLHTALLGINYRFDLLSRAGR</sequence>
<reference evidence="8 9" key="1">
    <citation type="journal article" date="2013" name="Appl. Environ. Microbiol.">
        <title>Genome analysis suggests that the soil oligotrophic bacterium Agromonas oligotrophica (Bradyrhizobium oligotrophicum) is a nitrogen-fixing symbiont of Aeschynomene indica.</title>
        <authorList>
            <person name="Okubo T."/>
            <person name="Fukushima S."/>
            <person name="Itakura M."/>
            <person name="Oshima K."/>
            <person name="Longtonglang A."/>
            <person name="Teaumroong N."/>
            <person name="Mitsui H."/>
            <person name="Hattori M."/>
            <person name="Hattori R."/>
            <person name="Hattori T."/>
            <person name="Minamisawa K."/>
        </authorList>
    </citation>
    <scope>NUCLEOTIDE SEQUENCE [LARGE SCALE GENOMIC DNA]</scope>
    <source>
        <strain evidence="8 9">S58</strain>
    </source>
</reference>
<feature type="region of interest" description="Disordered" evidence="6">
    <location>
        <begin position="1"/>
        <end position="323"/>
    </location>
</feature>
<protein>
    <recommendedName>
        <fullName evidence="7">Outer membrane protein beta-barrel domain-containing protein</fullName>
    </recommendedName>
</protein>
<evidence type="ECO:0000256" key="3">
    <source>
        <dbReference type="ARBA" id="ARBA00023136"/>
    </source>
</evidence>
<feature type="domain" description="Outer membrane protein beta-barrel" evidence="7">
    <location>
        <begin position="338"/>
        <end position="501"/>
    </location>
</feature>
<feature type="compositionally biased region" description="Polar residues" evidence="6">
    <location>
        <begin position="163"/>
        <end position="173"/>
    </location>
</feature>
<feature type="compositionally biased region" description="Polar residues" evidence="6">
    <location>
        <begin position="1"/>
        <end position="12"/>
    </location>
</feature>
<feature type="compositionally biased region" description="Basic and acidic residues" evidence="6">
    <location>
        <begin position="215"/>
        <end position="236"/>
    </location>
</feature>
<evidence type="ECO:0000256" key="5">
    <source>
        <dbReference type="ARBA" id="ARBA00038306"/>
    </source>
</evidence>
<dbReference type="InterPro" id="IPR011250">
    <property type="entry name" value="OMP/PagP_B-barrel"/>
</dbReference>
<dbReference type="Pfam" id="PF13505">
    <property type="entry name" value="OMP_b-brl"/>
    <property type="match status" value="1"/>
</dbReference>
<evidence type="ECO:0000256" key="1">
    <source>
        <dbReference type="ARBA" id="ARBA00004442"/>
    </source>
</evidence>
<dbReference type="Gene3D" id="2.40.160.20">
    <property type="match status" value="1"/>
</dbReference>
<feature type="compositionally biased region" description="Basic and acidic residues" evidence="6">
    <location>
        <begin position="182"/>
        <end position="203"/>
    </location>
</feature>
<dbReference type="PANTHER" id="PTHR34001">
    <property type="entry name" value="BLL7405 PROTEIN"/>
    <property type="match status" value="1"/>
</dbReference>
<keyword evidence="2" id="KW-0732">Signal</keyword>
<keyword evidence="3" id="KW-0472">Membrane</keyword>
<dbReference type="InterPro" id="IPR051692">
    <property type="entry name" value="OMP-like"/>
</dbReference>
<dbReference type="PATRIC" id="fig|1245469.3.peg.1541"/>
<feature type="compositionally biased region" description="Pro residues" evidence="6">
    <location>
        <begin position="285"/>
        <end position="314"/>
    </location>
</feature>
<dbReference type="RefSeq" id="WP_015664642.1">
    <property type="nucleotide sequence ID" value="NC_020453.1"/>
</dbReference>
<dbReference type="InterPro" id="IPR027385">
    <property type="entry name" value="Beta-barrel_OMP"/>
</dbReference>
<feature type="compositionally biased region" description="Low complexity" evidence="6">
    <location>
        <begin position="13"/>
        <end position="35"/>
    </location>
</feature>
<dbReference type="EMBL" id="AP012603">
    <property type="protein sequence ID" value="BAM87512.1"/>
    <property type="molecule type" value="Genomic_DNA"/>
</dbReference>
<name>M4Z3S1_9BRAD</name>
<keyword evidence="4" id="KW-0998">Cell outer membrane</keyword>
<dbReference type="PANTHER" id="PTHR34001:SF3">
    <property type="entry name" value="BLL7405 PROTEIN"/>
    <property type="match status" value="1"/>
</dbReference>
<dbReference type="Proteomes" id="UP000011841">
    <property type="component" value="Chromosome"/>
</dbReference>
<dbReference type="AlphaFoldDB" id="M4Z3S1"/>
<organism evidence="8 9">
    <name type="scientific">Bradyrhizobium oligotrophicum S58</name>
    <dbReference type="NCBI Taxonomy" id="1245469"/>
    <lineage>
        <taxon>Bacteria</taxon>
        <taxon>Pseudomonadati</taxon>
        <taxon>Pseudomonadota</taxon>
        <taxon>Alphaproteobacteria</taxon>
        <taxon>Hyphomicrobiales</taxon>
        <taxon>Nitrobacteraceae</taxon>
        <taxon>Bradyrhizobium</taxon>
    </lineage>
</organism>
<evidence type="ECO:0000313" key="8">
    <source>
        <dbReference type="EMBL" id="BAM87512.1"/>
    </source>
</evidence>